<sequence>MKKFLLLSFISICLGCSNNNKQSTDIFTNEDKISSTSKELNFEIASNYFVKNNFNSNLIDKSYIDSETVFNSVFGVARTMSSESVPTLIDFNTDIVIPIILEQTNIGSTISVDSIRMNGNIMNINYTVTEIKPISYIIQPSEVIIIKKKDILDFNNLQLQFKKTVKML</sequence>
<gene>
    <name evidence="1" type="ORF">J9309_09230</name>
</gene>
<dbReference type="Proteomes" id="UP000672011">
    <property type="component" value="Chromosome"/>
</dbReference>
<evidence type="ECO:0000313" key="2">
    <source>
        <dbReference type="Proteomes" id="UP000672011"/>
    </source>
</evidence>
<protein>
    <recommendedName>
        <fullName evidence="3">Lipoprotein</fullName>
    </recommendedName>
</protein>
<organism evidence="1 2">
    <name type="scientific">Faecalibacter bovis</name>
    <dbReference type="NCBI Taxonomy" id="2898187"/>
    <lineage>
        <taxon>Bacteria</taxon>
        <taxon>Pseudomonadati</taxon>
        <taxon>Bacteroidota</taxon>
        <taxon>Flavobacteriia</taxon>
        <taxon>Flavobacteriales</taxon>
        <taxon>Weeksellaceae</taxon>
        <taxon>Faecalibacter</taxon>
    </lineage>
</organism>
<reference evidence="2" key="2">
    <citation type="submission" date="2021-04" db="EMBL/GenBank/DDBJ databases">
        <title>Taxonomy of Flavobacteriaceae bacterium ZY171143.</title>
        <authorList>
            <person name="Li F."/>
        </authorList>
    </citation>
    <scope>NUCLEOTIDE SEQUENCE [LARGE SCALE GENOMIC DNA]</scope>
    <source>
        <strain evidence="2">ZY171143</strain>
    </source>
</reference>
<reference evidence="1 2" key="1">
    <citation type="journal article" date="2021" name="Int. J. Syst. Evol. Microbiol.">
        <title>Faecalibacter bovis sp. nov., isolated from cow faeces.</title>
        <authorList>
            <person name="Li F."/>
            <person name="Zhao W."/>
            <person name="Hong Q."/>
            <person name="Shao Q."/>
            <person name="Song J."/>
            <person name="Yang S."/>
        </authorList>
    </citation>
    <scope>NUCLEOTIDE SEQUENCE [LARGE SCALE GENOMIC DNA]</scope>
    <source>
        <strain evidence="1 2">ZY171143</strain>
    </source>
</reference>
<keyword evidence="2" id="KW-1185">Reference proteome</keyword>
<dbReference type="EMBL" id="CP072842">
    <property type="protein sequence ID" value="QTV04969.1"/>
    <property type="molecule type" value="Genomic_DNA"/>
</dbReference>
<proteinExistence type="predicted"/>
<evidence type="ECO:0000313" key="1">
    <source>
        <dbReference type="EMBL" id="QTV04969.1"/>
    </source>
</evidence>
<evidence type="ECO:0008006" key="3">
    <source>
        <dbReference type="Google" id="ProtNLM"/>
    </source>
</evidence>
<accession>A0ABX7XAT1</accession>
<name>A0ABX7XAT1_9FLAO</name>
<dbReference type="RefSeq" id="WP_230475592.1">
    <property type="nucleotide sequence ID" value="NZ_CP072842.1"/>
</dbReference>